<sequence length="387" mass="42819">MAWPGWRRTWLVVLALVTFQLGSLVWPAYACGCGGLVPGRNTTMAVERETSVVRWDGRTEEIVMSLTVGGDAHEAAWIMPVPNRATVRLGDRALFDEVRELTAPVRRTRHYFWPRPGDWPFDDRKIEYLGGPRDGAGAGAPPRVGVVSRERLGPFDVARLTATDPDALRDWLEAHGFELPDRLAEGLKPYVRAKWEYVAVRLAPAVAGDKGDGAKEVLGGTLDPLRLTFDSSRLVYPMRLSRLAKTPQALELYVLAPHRMEPRGDIGGGAPRVTYAGWFTPGQAPLGELAEVAGRRMFLTGFQQSFVRPELIDGDHEFRRAAEDTTFQRVTYDHELLRVGGVPAWLLTVGGVLLVLVAAAFWALKAGRRRRAERYWGPGGPPAPRLG</sequence>
<evidence type="ECO:0000313" key="2">
    <source>
        <dbReference type="EMBL" id="MDT0549257.1"/>
    </source>
</evidence>
<keyword evidence="1" id="KW-0812">Transmembrane</keyword>
<organism evidence="2 3">
    <name type="scientific">Streptomyces lonegramiae</name>
    <dbReference type="NCBI Taxonomy" id="3075524"/>
    <lineage>
        <taxon>Bacteria</taxon>
        <taxon>Bacillati</taxon>
        <taxon>Actinomycetota</taxon>
        <taxon>Actinomycetes</taxon>
        <taxon>Kitasatosporales</taxon>
        <taxon>Streptomycetaceae</taxon>
        <taxon>Streptomyces</taxon>
    </lineage>
</organism>
<comment type="caution">
    <text evidence="2">The sequence shown here is derived from an EMBL/GenBank/DDBJ whole genome shotgun (WGS) entry which is preliminary data.</text>
</comment>
<evidence type="ECO:0000256" key="1">
    <source>
        <dbReference type="SAM" id="Phobius"/>
    </source>
</evidence>
<feature type="transmembrane region" description="Helical" evidence="1">
    <location>
        <begin position="344"/>
        <end position="364"/>
    </location>
</feature>
<dbReference type="EMBL" id="JAVRFD010000032">
    <property type="protein sequence ID" value="MDT0549257.1"/>
    <property type="molecule type" value="Genomic_DNA"/>
</dbReference>
<keyword evidence="3" id="KW-1185">Reference proteome</keyword>
<name>A0ABU2XUV6_9ACTN</name>
<keyword evidence="1" id="KW-1133">Transmembrane helix</keyword>
<dbReference type="Pfam" id="PF10092">
    <property type="entry name" value="DUF2330"/>
    <property type="match status" value="1"/>
</dbReference>
<keyword evidence="1" id="KW-0472">Membrane</keyword>
<evidence type="ECO:0000313" key="3">
    <source>
        <dbReference type="Proteomes" id="UP001180754"/>
    </source>
</evidence>
<proteinExistence type="predicted"/>
<accession>A0ABU2XUV6</accession>
<reference evidence="2" key="1">
    <citation type="submission" date="2024-05" db="EMBL/GenBank/DDBJ databases">
        <title>30 novel species of actinomycetes from the DSMZ collection.</title>
        <authorList>
            <person name="Nouioui I."/>
        </authorList>
    </citation>
    <scope>NUCLEOTIDE SEQUENCE</scope>
    <source>
        <strain evidence="2">DSM 41529</strain>
    </source>
</reference>
<protein>
    <submittedName>
        <fullName evidence="2">DUF2330 domain-containing protein</fullName>
    </submittedName>
</protein>
<gene>
    <name evidence="2" type="ORF">RND15_42290</name>
</gene>
<dbReference type="RefSeq" id="WP_311729863.1">
    <property type="nucleotide sequence ID" value="NZ_JAVRFD010000032.1"/>
</dbReference>
<dbReference type="Proteomes" id="UP001180754">
    <property type="component" value="Unassembled WGS sequence"/>
</dbReference>
<dbReference type="InterPro" id="IPR019283">
    <property type="entry name" value="DUF2330"/>
</dbReference>